<evidence type="ECO:0000256" key="1">
    <source>
        <dbReference type="SAM" id="Phobius"/>
    </source>
</evidence>
<organism evidence="2">
    <name type="scientific">Anguilla anguilla</name>
    <name type="common">European freshwater eel</name>
    <name type="synonym">Muraena anguilla</name>
    <dbReference type="NCBI Taxonomy" id="7936"/>
    <lineage>
        <taxon>Eukaryota</taxon>
        <taxon>Metazoa</taxon>
        <taxon>Chordata</taxon>
        <taxon>Craniata</taxon>
        <taxon>Vertebrata</taxon>
        <taxon>Euteleostomi</taxon>
        <taxon>Actinopterygii</taxon>
        <taxon>Neopterygii</taxon>
        <taxon>Teleostei</taxon>
        <taxon>Anguilliformes</taxon>
        <taxon>Anguillidae</taxon>
        <taxon>Anguilla</taxon>
    </lineage>
</organism>
<feature type="transmembrane region" description="Helical" evidence="1">
    <location>
        <begin position="41"/>
        <end position="61"/>
    </location>
</feature>
<proteinExistence type="predicted"/>
<keyword evidence="1" id="KW-0472">Membrane</keyword>
<reference evidence="2" key="2">
    <citation type="journal article" date="2015" name="Fish Shellfish Immunol.">
        <title>Early steps in the European eel (Anguilla anguilla)-Vibrio vulnificus interaction in the gills: Role of the RtxA13 toxin.</title>
        <authorList>
            <person name="Callol A."/>
            <person name="Pajuelo D."/>
            <person name="Ebbesson L."/>
            <person name="Teles M."/>
            <person name="MacKenzie S."/>
            <person name="Amaro C."/>
        </authorList>
    </citation>
    <scope>NUCLEOTIDE SEQUENCE</scope>
</reference>
<protein>
    <submittedName>
        <fullName evidence="2">Uncharacterized protein</fullName>
    </submittedName>
</protein>
<accession>A0A0E9XQI6</accession>
<evidence type="ECO:0000313" key="2">
    <source>
        <dbReference type="EMBL" id="JAI03949.1"/>
    </source>
</evidence>
<dbReference type="EMBL" id="GBXM01004629">
    <property type="protein sequence ID" value="JAI03949.1"/>
    <property type="molecule type" value="Transcribed_RNA"/>
</dbReference>
<keyword evidence="1" id="KW-1133">Transmembrane helix</keyword>
<sequence>MWSPPNLSMVFWNASFSCSAEVTSHFKKMVRSSPYSLSKSALAVFPTVSLMSNIATFAPFFRRMSEKPFPKP</sequence>
<dbReference type="AlphaFoldDB" id="A0A0E9XQI6"/>
<keyword evidence="1" id="KW-0812">Transmembrane</keyword>
<name>A0A0E9XQI6_ANGAN</name>
<reference evidence="2" key="1">
    <citation type="submission" date="2014-11" db="EMBL/GenBank/DDBJ databases">
        <authorList>
            <person name="Amaro Gonzalez C."/>
        </authorList>
    </citation>
    <scope>NUCLEOTIDE SEQUENCE</scope>
</reference>